<feature type="region of interest" description="Disordered" evidence="6">
    <location>
        <begin position="1"/>
        <end position="27"/>
    </location>
</feature>
<keyword evidence="2 5" id="KW-0479">Metal-binding</keyword>
<gene>
    <name evidence="9" type="primary">LOC103324211</name>
</gene>
<dbReference type="RefSeq" id="XP_008224473.1">
    <property type="nucleotide sequence ID" value="XM_008226251.1"/>
</dbReference>
<protein>
    <submittedName>
        <fullName evidence="9">1-aminocyclopropane-1-carboxylate oxidase homolog 1-like</fullName>
    </submittedName>
</protein>
<evidence type="ECO:0000313" key="9">
    <source>
        <dbReference type="RefSeq" id="XP_008224473.1"/>
    </source>
</evidence>
<dbReference type="PANTHER" id="PTHR10209">
    <property type="entry name" value="OXIDOREDUCTASE, 2OG-FE II OXYGENASE FAMILY PROTEIN"/>
    <property type="match status" value="1"/>
</dbReference>
<dbReference type="InterPro" id="IPR027443">
    <property type="entry name" value="IPNS-like_sf"/>
</dbReference>
<name>A0ABM0NGI7_PRUMU</name>
<proteinExistence type="inferred from homology"/>
<organism evidence="8 9">
    <name type="scientific">Prunus mume</name>
    <name type="common">Japanese apricot</name>
    <name type="synonym">Armeniaca mume</name>
    <dbReference type="NCBI Taxonomy" id="102107"/>
    <lineage>
        <taxon>Eukaryota</taxon>
        <taxon>Viridiplantae</taxon>
        <taxon>Streptophyta</taxon>
        <taxon>Embryophyta</taxon>
        <taxon>Tracheophyta</taxon>
        <taxon>Spermatophyta</taxon>
        <taxon>Magnoliopsida</taxon>
        <taxon>eudicotyledons</taxon>
        <taxon>Gunneridae</taxon>
        <taxon>Pentapetalae</taxon>
        <taxon>rosids</taxon>
        <taxon>fabids</taxon>
        <taxon>Rosales</taxon>
        <taxon>Rosaceae</taxon>
        <taxon>Amygdaloideae</taxon>
        <taxon>Amygdaleae</taxon>
        <taxon>Prunus</taxon>
    </lineage>
</organism>
<keyword evidence="3 5" id="KW-0560">Oxidoreductase</keyword>
<dbReference type="InterPro" id="IPR026992">
    <property type="entry name" value="DIOX_N"/>
</dbReference>
<dbReference type="GeneID" id="103324211"/>
<reference evidence="9" key="2">
    <citation type="submission" date="2025-08" db="UniProtKB">
        <authorList>
            <consortium name="RefSeq"/>
        </authorList>
    </citation>
    <scope>IDENTIFICATION</scope>
</reference>
<feature type="region of interest" description="Disordered" evidence="6">
    <location>
        <begin position="59"/>
        <end position="82"/>
    </location>
</feature>
<dbReference type="Pfam" id="PF03171">
    <property type="entry name" value="2OG-FeII_Oxy"/>
    <property type="match status" value="1"/>
</dbReference>
<evidence type="ECO:0000256" key="2">
    <source>
        <dbReference type="ARBA" id="ARBA00022723"/>
    </source>
</evidence>
<evidence type="ECO:0000256" key="1">
    <source>
        <dbReference type="ARBA" id="ARBA00008056"/>
    </source>
</evidence>
<keyword evidence="4 5" id="KW-0408">Iron</keyword>
<feature type="domain" description="Fe2OG dioxygenase" evidence="7">
    <location>
        <begin position="231"/>
        <end position="334"/>
    </location>
</feature>
<evidence type="ECO:0000313" key="8">
    <source>
        <dbReference type="Proteomes" id="UP000694861"/>
    </source>
</evidence>
<accession>A0ABM0NGI7</accession>
<dbReference type="Proteomes" id="UP000694861">
    <property type="component" value="Linkage group LG2"/>
</dbReference>
<dbReference type="Gene3D" id="2.60.120.330">
    <property type="entry name" value="B-lactam Antibiotic, Isopenicillin N Synthase, Chain"/>
    <property type="match status" value="1"/>
</dbReference>
<evidence type="ECO:0000256" key="4">
    <source>
        <dbReference type="ARBA" id="ARBA00023004"/>
    </source>
</evidence>
<feature type="compositionally biased region" description="Polar residues" evidence="6">
    <location>
        <begin position="73"/>
        <end position="82"/>
    </location>
</feature>
<keyword evidence="8" id="KW-1185">Reference proteome</keyword>
<feature type="compositionally biased region" description="Basic and acidic residues" evidence="6">
    <location>
        <begin position="1"/>
        <end position="22"/>
    </location>
</feature>
<dbReference type="SUPFAM" id="SSF51197">
    <property type="entry name" value="Clavaminate synthase-like"/>
    <property type="match status" value="1"/>
</dbReference>
<sequence>MRGRMELRMKLGEMMRGDDGSKDWNSSNQDRLQQLKAFDESKAGVKGIVDGGITKIPPIFVRPPEDSAGDDPSSGQPTQTQFSIPVVDLADTASRHDDVVARVRRAAETVGFFQVVNHGIPKRVLKEMLKAARDFHELPMEVKAEYYRTGPGWTVKFGSNFDLYKSRFANWRDSLFCVMGPDPIDPQELPVVCRDITMEYSEQVDKLGVTLFELLSEALGLKSEHLIGMDCAKGPLIVSHYYPPCPEPELTMGTSQHSDPSFLTILLQDHVGGLQVLCENQWIDVPPVAEALVVNIGDLLQLISNDKFISVNHRVLAKNEGPRISVGCFFRHFSPGKSSSRLYEPIKELASEENPPIYRQTTLNDFLVYYYKKGLNGVSALDYFKL</sequence>
<dbReference type="PROSITE" id="PS51471">
    <property type="entry name" value="FE2OG_OXY"/>
    <property type="match status" value="1"/>
</dbReference>
<comment type="similarity">
    <text evidence="1 5">Belongs to the iron/ascorbate-dependent oxidoreductase family.</text>
</comment>
<dbReference type="PANTHER" id="PTHR10209:SF776">
    <property type="entry name" value="2OG-FE(II) OXYGENASE FAMILY OXIDOREDUCTASE"/>
    <property type="match status" value="1"/>
</dbReference>
<dbReference type="InterPro" id="IPR044861">
    <property type="entry name" value="IPNS-like_FE2OG_OXY"/>
</dbReference>
<dbReference type="Pfam" id="PF14226">
    <property type="entry name" value="DIOX_N"/>
    <property type="match status" value="1"/>
</dbReference>
<evidence type="ECO:0000256" key="5">
    <source>
        <dbReference type="RuleBase" id="RU003682"/>
    </source>
</evidence>
<reference evidence="8" key="1">
    <citation type="journal article" date="2012" name="Nat. Commun.">
        <title>The genome of Prunus mume.</title>
        <authorList>
            <person name="Zhang Q."/>
            <person name="Chen W."/>
            <person name="Sun L."/>
            <person name="Zhao F."/>
            <person name="Huang B."/>
            <person name="Yang W."/>
            <person name="Tao Y."/>
            <person name="Wang J."/>
            <person name="Yuan Z."/>
            <person name="Fan G."/>
            <person name="Xing Z."/>
            <person name="Han C."/>
            <person name="Pan H."/>
            <person name="Zhong X."/>
            <person name="Shi W."/>
            <person name="Liang X."/>
            <person name="Du D."/>
            <person name="Sun F."/>
            <person name="Xu Z."/>
            <person name="Hao R."/>
            <person name="Lv T."/>
            <person name="Lv Y."/>
            <person name="Zheng Z."/>
            <person name="Sun M."/>
            <person name="Luo L."/>
            <person name="Cai M."/>
            <person name="Gao Y."/>
            <person name="Wang J."/>
            <person name="Yin Y."/>
            <person name="Xu X."/>
            <person name="Cheng T."/>
            <person name="Wang J."/>
        </authorList>
    </citation>
    <scope>NUCLEOTIDE SEQUENCE [LARGE SCALE GENOMIC DNA]</scope>
</reference>
<evidence type="ECO:0000256" key="6">
    <source>
        <dbReference type="SAM" id="MobiDB-lite"/>
    </source>
</evidence>
<evidence type="ECO:0000259" key="7">
    <source>
        <dbReference type="PROSITE" id="PS51471"/>
    </source>
</evidence>
<evidence type="ECO:0000256" key="3">
    <source>
        <dbReference type="ARBA" id="ARBA00023002"/>
    </source>
</evidence>
<dbReference type="InterPro" id="IPR005123">
    <property type="entry name" value="Oxoglu/Fe-dep_dioxygenase_dom"/>
</dbReference>